<keyword evidence="3 10" id="KW-0813">Transport</keyword>
<evidence type="ECO:0000256" key="3">
    <source>
        <dbReference type="ARBA" id="ARBA00022448"/>
    </source>
</evidence>
<dbReference type="Gene3D" id="1.20.1280.290">
    <property type="match status" value="2"/>
</dbReference>
<evidence type="ECO:0000256" key="4">
    <source>
        <dbReference type="ARBA" id="ARBA00022475"/>
    </source>
</evidence>
<feature type="transmembrane region" description="Helical" evidence="10">
    <location>
        <begin position="132"/>
        <end position="154"/>
    </location>
</feature>
<comment type="subcellular location">
    <subcellularLocation>
        <location evidence="1 10">Cell membrane</location>
        <topology evidence="1 10">Multi-pass membrane protein</topology>
    </subcellularLocation>
</comment>
<name>A0A7N0VJL2_KALFE</name>
<evidence type="ECO:0000256" key="2">
    <source>
        <dbReference type="ARBA" id="ARBA00007809"/>
    </source>
</evidence>
<sequence>MGIFNMDHPAAFVFGLLGNIISFSVMLAPIPTFYRIWKKKSTEGFQCIPYIVALFSAMLWIYYAFHQVNVFLLITINTVGIVIETAYIVIFIMYATKAARMSTLKLLLILNFGGFGAVALVSQFIVKEEATRIKVLGWVCVAFSVAVFAAPLSIIRQVIRTKSVEFMPFGLSLTLTISAVMWFMYGLLLKDLYIAMPNVLGLAFGIAQMVLYMAYRNSKGVVKGEKLPEHTSEMMTKSSGTGCHPNDIEAANTPQPKTPIEPLKSSSQDDLVINPRTQVPRDVVVDVANSNQQGRLVQCAA</sequence>
<evidence type="ECO:0000256" key="6">
    <source>
        <dbReference type="ARBA" id="ARBA00022692"/>
    </source>
</evidence>
<keyword evidence="13" id="KW-1185">Reference proteome</keyword>
<evidence type="ECO:0000256" key="11">
    <source>
        <dbReference type="SAM" id="MobiDB-lite"/>
    </source>
</evidence>
<keyword evidence="8 10" id="KW-1133">Transmembrane helix</keyword>
<keyword evidence="7" id="KW-0677">Repeat</keyword>
<accession>A0A7N0VJL2</accession>
<evidence type="ECO:0000256" key="9">
    <source>
        <dbReference type="ARBA" id="ARBA00023136"/>
    </source>
</evidence>
<feature type="transmembrane region" description="Helical" evidence="10">
    <location>
        <begin position="194"/>
        <end position="215"/>
    </location>
</feature>
<keyword evidence="4" id="KW-1003">Cell membrane</keyword>
<keyword evidence="9 10" id="KW-0472">Membrane</keyword>
<proteinExistence type="inferred from homology"/>
<feature type="transmembrane region" description="Helical" evidence="10">
    <location>
        <begin position="47"/>
        <end position="65"/>
    </location>
</feature>
<dbReference type="OMA" id="INLWMYG"/>
<dbReference type="Proteomes" id="UP000594263">
    <property type="component" value="Unplaced"/>
</dbReference>
<evidence type="ECO:0000256" key="1">
    <source>
        <dbReference type="ARBA" id="ARBA00004651"/>
    </source>
</evidence>
<dbReference type="EnsemblPlants" id="Kaladp0922s0001.1.v1.1">
    <property type="protein sequence ID" value="Kaladp0922s0001.1.v1.1"/>
    <property type="gene ID" value="Kaladp0922s0001.v1.1"/>
</dbReference>
<dbReference type="PANTHER" id="PTHR10791:SF22">
    <property type="entry name" value="BIDIRECTIONAL SUGAR TRANSPORTER SWEET11"/>
    <property type="match status" value="1"/>
</dbReference>
<dbReference type="GO" id="GO:0051119">
    <property type="term" value="F:sugar transmembrane transporter activity"/>
    <property type="evidence" value="ECO:0007669"/>
    <property type="project" value="InterPro"/>
</dbReference>
<dbReference type="AlphaFoldDB" id="A0A7N0VJL2"/>
<evidence type="ECO:0000256" key="5">
    <source>
        <dbReference type="ARBA" id="ARBA00022597"/>
    </source>
</evidence>
<comment type="function">
    <text evidence="10">Mediates both low-affinity uptake and efflux of sugar across the membrane.</text>
</comment>
<keyword evidence="6 10" id="KW-0812">Transmembrane</keyword>
<feature type="transmembrane region" description="Helical" evidence="10">
    <location>
        <begin position="166"/>
        <end position="188"/>
    </location>
</feature>
<organism evidence="12 13">
    <name type="scientific">Kalanchoe fedtschenkoi</name>
    <name type="common">Lavender scallops</name>
    <name type="synonym">South American air plant</name>
    <dbReference type="NCBI Taxonomy" id="63787"/>
    <lineage>
        <taxon>Eukaryota</taxon>
        <taxon>Viridiplantae</taxon>
        <taxon>Streptophyta</taxon>
        <taxon>Embryophyta</taxon>
        <taxon>Tracheophyta</taxon>
        <taxon>Spermatophyta</taxon>
        <taxon>Magnoliopsida</taxon>
        <taxon>eudicotyledons</taxon>
        <taxon>Gunneridae</taxon>
        <taxon>Pentapetalae</taxon>
        <taxon>Saxifragales</taxon>
        <taxon>Crassulaceae</taxon>
        <taxon>Kalanchoe</taxon>
    </lineage>
</organism>
<dbReference type="GO" id="GO:0005886">
    <property type="term" value="C:plasma membrane"/>
    <property type="evidence" value="ECO:0007669"/>
    <property type="project" value="UniProtKB-SubCell"/>
</dbReference>
<feature type="transmembrane region" description="Helical" evidence="10">
    <location>
        <begin position="12"/>
        <end position="35"/>
    </location>
</feature>
<reference evidence="12" key="1">
    <citation type="submission" date="2021-01" db="UniProtKB">
        <authorList>
            <consortium name="EnsemblPlants"/>
        </authorList>
    </citation>
    <scope>IDENTIFICATION</scope>
</reference>
<dbReference type="FunFam" id="1.20.1280.290:FF:000003">
    <property type="entry name" value="Bidirectional sugar transporter SWEET"/>
    <property type="match status" value="1"/>
</dbReference>
<dbReference type="InterPro" id="IPR047664">
    <property type="entry name" value="SWEET"/>
</dbReference>
<comment type="similarity">
    <text evidence="2 10">Belongs to the SWEET sugar transporter family.</text>
</comment>
<dbReference type="Gramene" id="Kaladp0922s0001.1.v1.1">
    <property type="protein sequence ID" value="Kaladp0922s0001.1.v1.1"/>
    <property type="gene ID" value="Kaladp0922s0001.v1.1"/>
</dbReference>
<keyword evidence="5 10" id="KW-0762">Sugar transport</keyword>
<evidence type="ECO:0000313" key="12">
    <source>
        <dbReference type="EnsemblPlants" id="Kaladp0922s0001.1.v1.1"/>
    </source>
</evidence>
<evidence type="ECO:0000313" key="13">
    <source>
        <dbReference type="Proteomes" id="UP000594263"/>
    </source>
</evidence>
<evidence type="ECO:0000256" key="10">
    <source>
        <dbReference type="RuleBase" id="RU910715"/>
    </source>
</evidence>
<evidence type="ECO:0000256" key="7">
    <source>
        <dbReference type="ARBA" id="ARBA00022737"/>
    </source>
</evidence>
<dbReference type="PANTHER" id="PTHR10791">
    <property type="entry name" value="RAG1-ACTIVATING PROTEIN 1"/>
    <property type="match status" value="1"/>
</dbReference>
<dbReference type="InterPro" id="IPR004316">
    <property type="entry name" value="SWEET_rpt"/>
</dbReference>
<feature type="transmembrane region" description="Helical" evidence="10">
    <location>
        <begin position="71"/>
        <end position="94"/>
    </location>
</feature>
<dbReference type="Pfam" id="PF03083">
    <property type="entry name" value="MtN3_slv"/>
    <property type="match status" value="2"/>
</dbReference>
<dbReference type="FunFam" id="1.20.1280.290:FF:000001">
    <property type="entry name" value="Bidirectional sugar transporter SWEET"/>
    <property type="match status" value="1"/>
</dbReference>
<feature type="region of interest" description="Disordered" evidence="11">
    <location>
        <begin position="231"/>
        <end position="271"/>
    </location>
</feature>
<feature type="transmembrane region" description="Helical" evidence="10">
    <location>
        <begin position="106"/>
        <end position="126"/>
    </location>
</feature>
<evidence type="ECO:0000256" key="8">
    <source>
        <dbReference type="ARBA" id="ARBA00022989"/>
    </source>
</evidence>
<protein>
    <recommendedName>
        <fullName evidence="10">Bidirectional sugar transporter SWEET</fullName>
    </recommendedName>
</protein>